<dbReference type="AlphaFoldDB" id="A0A9P7FVP0"/>
<feature type="compositionally biased region" description="Polar residues" evidence="1">
    <location>
        <begin position="20"/>
        <end position="32"/>
    </location>
</feature>
<evidence type="ECO:0000256" key="1">
    <source>
        <dbReference type="SAM" id="MobiDB-lite"/>
    </source>
</evidence>
<proteinExistence type="predicted"/>
<reference evidence="2" key="1">
    <citation type="submission" date="2021-02" db="EMBL/GenBank/DDBJ databases">
        <authorList>
            <person name="Nieuwenhuis M."/>
            <person name="Van De Peppel L.J.J."/>
        </authorList>
    </citation>
    <scope>NUCLEOTIDE SEQUENCE</scope>
    <source>
        <strain evidence="2">D49</strain>
    </source>
</reference>
<comment type="caution">
    <text evidence="2">The sequence shown here is derived from an EMBL/GenBank/DDBJ whole genome shotgun (WGS) entry which is preliminary data.</text>
</comment>
<accession>A0A9P7FVP0</accession>
<sequence length="230" mass="25991">MSSPTKKSKKSQKQRPESNPPQNAATMTPSQTERARKRVVKLRSELKAVYPASGRKRMRLEAQLDELRETFGIAPQEKPKKILVSDLGIMDLLGMGIQHRKVIFSLEKDQQDTSGTRAPVINEAELQTLCSKITCIRQNFTSEDKVRNMTFEAIFTAATKIFHESATVPCVAVTDGLEFGIDEAMMIEDPVTRTQYFLSGRINYLCCTFESASQHGTWLSKMRKISRNQN</sequence>
<evidence type="ECO:0000313" key="2">
    <source>
        <dbReference type="EMBL" id="KAG5639497.1"/>
    </source>
</evidence>
<name>A0A9P7FVP0_9AGAR</name>
<feature type="compositionally biased region" description="Basic residues" evidence="1">
    <location>
        <begin position="1"/>
        <end position="13"/>
    </location>
</feature>
<keyword evidence="3" id="KW-1185">Reference proteome</keyword>
<dbReference type="EMBL" id="JABCKI010005719">
    <property type="protein sequence ID" value="KAG5639497.1"/>
    <property type="molecule type" value="Genomic_DNA"/>
</dbReference>
<protein>
    <submittedName>
        <fullName evidence="2">Uncharacterized protein</fullName>
    </submittedName>
</protein>
<dbReference type="Proteomes" id="UP000717328">
    <property type="component" value="Unassembled WGS sequence"/>
</dbReference>
<feature type="region of interest" description="Disordered" evidence="1">
    <location>
        <begin position="1"/>
        <end position="38"/>
    </location>
</feature>
<gene>
    <name evidence="2" type="ORF">H0H81_000642</name>
</gene>
<organism evidence="2 3">
    <name type="scientific">Sphagnurus paluster</name>
    <dbReference type="NCBI Taxonomy" id="117069"/>
    <lineage>
        <taxon>Eukaryota</taxon>
        <taxon>Fungi</taxon>
        <taxon>Dikarya</taxon>
        <taxon>Basidiomycota</taxon>
        <taxon>Agaricomycotina</taxon>
        <taxon>Agaricomycetes</taxon>
        <taxon>Agaricomycetidae</taxon>
        <taxon>Agaricales</taxon>
        <taxon>Tricholomatineae</taxon>
        <taxon>Lyophyllaceae</taxon>
        <taxon>Sphagnurus</taxon>
    </lineage>
</organism>
<evidence type="ECO:0000313" key="3">
    <source>
        <dbReference type="Proteomes" id="UP000717328"/>
    </source>
</evidence>
<reference evidence="2" key="2">
    <citation type="submission" date="2021-10" db="EMBL/GenBank/DDBJ databases">
        <title>Phylogenomics reveals ancestral predisposition of the termite-cultivated fungus Termitomyces towards a domesticated lifestyle.</title>
        <authorList>
            <person name="Auxier B."/>
            <person name="Grum-Grzhimaylo A."/>
            <person name="Cardenas M.E."/>
            <person name="Lodge J.D."/>
            <person name="Laessoe T."/>
            <person name="Pedersen O."/>
            <person name="Smith M.E."/>
            <person name="Kuyper T.W."/>
            <person name="Franco-Molano E.A."/>
            <person name="Baroni T.J."/>
            <person name="Aanen D.K."/>
        </authorList>
    </citation>
    <scope>NUCLEOTIDE SEQUENCE</scope>
    <source>
        <strain evidence="2">D49</strain>
    </source>
</reference>